<dbReference type="GO" id="GO:0030170">
    <property type="term" value="F:pyridoxal phosphate binding"/>
    <property type="evidence" value="ECO:0007669"/>
    <property type="project" value="InterPro"/>
</dbReference>
<dbReference type="GO" id="GO:0003824">
    <property type="term" value="F:catalytic activity"/>
    <property type="evidence" value="ECO:0007669"/>
    <property type="project" value="InterPro"/>
</dbReference>
<proteinExistence type="predicted"/>
<sequence length="255" mass="28782">MTANLAHIYRHPIKSIGVEELENASLQEGRVLPFDREWAVLHERSKIGAGPDGRAAGWGPKINFVIGRSAPELMGVTSRLLEDGRIALDHPRQAPLEINPAQDADQRRLFDWLRPFWPETAPRPTALVRAGERALTDDPLPYVSLIGQASLDDLSKRVGKDLDRRRFRANLWVEGWEPFAEFDLVGKTLRIGEAEMQVRACVERCRATDANIETGMRDVDMLAELERHYDHRDFGVFCLVTTPGRIGRGDKVEVL</sequence>
<dbReference type="RefSeq" id="WP_038077114.1">
    <property type="nucleotide sequence ID" value="NZ_AUND01000023.1"/>
</dbReference>
<keyword evidence="3" id="KW-1185">Reference proteome</keyword>
<dbReference type="OrthoDB" id="581532at2"/>
<evidence type="ECO:0000313" key="3">
    <source>
        <dbReference type="Proteomes" id="UP000027432"/>
    </source>
</evidence>
<name>A0A074JU02_9RHOB</name>
<dbReference type="SUPFAM" id="SSF50800">
    <property type="entry name" value="PK beta-barrel domain-like"/>
    <property type="match status" value="1"/>
</dbReference>
<dbReference type="PANTHER" id="PTHR36930">
    <property type="entry name" value="METAL-SULFUR CLUSTER BIOSYNTHESIS PROTEINS YUAD-RELATED"/>
    <property type="match status" value="1"/>
</dbReference>
<dbReference type="InterPro" id="IPR005302">
    <property type="entry name" value="MoCF_Sase_C"/>
</dbReference>
<dbReference type="eggNOG" id="COG3217">
    <property type="taxonomic scope" value="Bacteria"/>
</dbReference>
<dbReference type="PANTHER" id="PTHR36930:SF1">
    <property type="entry name" value="MOSC DOMAIN-CONTAINING PROTEIN"/>
    <property type="match status" value="1"/>
</dbReference>
<evidence type="ECO:0000313" key="2">
    <source>
        <dbReference type="EMBL" id="KEO52842.1"/>
    </source>
</evidence>
<dbReference type="PROSITE" id="PS51340">
    <property type="entry name" value="MOSC"/>
    <property type="match status" value="1"/>
</dbReference>
<gene>
    <name evidence="2" type="ORF">TP2_07840</name>
</gene>
<dbReference type="Pfam" id="PF03473">
    <property type="entry name" value="MOSC"/>
    <property type="match status" value="1"/>
</dbReference>
<dbReference type="AlphaFoldDB" id="A0A074JU02"/>
<dbReference type="EMBL" id="AUND01000023">
    <property type="protein sequence ID" value="KEO52842.1"/>
    <property type="molecule type" value="Genomic_DNA"/>
</dbReference>
<dbReference type="STRING" id="1353537.TP2_07840"/>
<reference evidence="2 3" key="1">
    <citation type="submission" date="2013-07" db="EMBL/GenBank/DDBJ databases">
        <title>Thioclava pacifica DSM 10166 Genome Sequencing.</title>
        <authorList>
            <person name="Lai Q."/>
            <person name="Shao Z."/>
        </authorList>
    </citation>
    <scope>NUCLEOTIDE SEQUENCE [LARGE SCALE GENOMIC DNA]</scope>
    <source>
        <strain evidence="2 3">DSM 10166</strain>
    </source>
</reference>
<dbReference type="InterPro" id="IPR052716">
    <property type="entry name" value="MOSC_domain"/>
</dbReference>
<dbReference type="Pfam" id="PF03476">
    <property type="entry name" value="MOSC_N"/>
    <property type="match status" value="1"/>
</dbReference>
<organism evidence="2 3">
    <name type="scientific">Thioclava pacifica DSM 10166</name>
    <dbReference type="NCBI Taxonomy" id="1353537"/>
    <lineage>
        <taxon>Bacteria</taxon>
        <taxon>Pseudomonadati</taxon>
        <taxon>Pseudomonadota</taxon>
        <taxon>Alphaproteobacteria</taxon>
        <taxon>Rhodobacterales</taxon>
        <taxon>Paracoccaceae</taxon>
        <taxon>Thioclava</taxon>
    </lineage>
</organism>
<dbReference type="InterPro" id="IPR011037">
    <property type="entry name" value="Pyrv_Knase-like_insert_dom_sf"/>
</dbReference>
<accession>A0A074JU02</accession>
<dbReference type="InterPro" id="IPR005303">
    <property type="entry name" value="MOCOS_middle"/>
</dbReference>
<comment type="caution">
    <text evidence="2">The sequence shown here is derived from an EMBL/GenBank/DDBJ whole genome shotgun (WGS) entry which is preliminary data.</text>
</comment>
<dbReference type="Proteomes" id="UP000027432">
    <property type="component" value="Unassembled WGS sequence"/>
</dbReference>
<dbReference type="GO" id="GO:0030151">
    <property type="term" value="F:molybdenum ion binding"/>
    <property type="evidence" value="ECO:0007669"/>
    <property type="project" value="InterPro"/>
</dbReference>
<feature type="domain" description="MOSC" evidence="1">
    <location>
        <begin position="111"/>
        <end position="255"/>
    </location>
</feature>
<evidence type="ECO:0000259" key="1">
    <source>
        <dbReference type="PROSITE" id="PS51340"/>
    </source>
</evidence>
<dbReference type="Gene3D" id="2.40.33.20">
    <property type="entry name" value="PK beta-barrel domain-like"/>
    <property type="match status" value="1"/>
</dbReference>
<protein>
    <recommendedName>
        <fullName evidence="1">MOSC domain-containing protein</fullName>
    </recommendedName>
</protein>